<evidence type="ECO:0000313" key="2">
    <source>
        <dbReference type="Proteomes" id="UP000215335"/>
    </source>
</evidence>
<gene>
    <name evidence="1" type="ORF">TSAR_009648</name>
</gene>
<comment type="caution">
    <text evidence="1">The sequence shown here is derived from an EMBL/GenBank/DDBJ whole genome shotgun (WGS) entry which is preliminary data.</text>
</comment>
<reference evidence="1 2" key="1">
    <citation type="journal article" date="2017" name="Curr. Biol.">
        <title>The Evolution of Venom by Co-option of Single-Copy Genes.</title>
        <authorList>
            <person name="Martinson E.O."/>
            <person name="Mrinalini"/>
            <person name="Kelkar Y.D."/>
            <person name="Chang C.H."/>
            <person name="Werren J.H."/>
        </authorList>
    </citation>
    <scope>NUCLEOTIDE SEQUENCE [LARGE SCALE GENOMIC DNA]</scope>
    <source>
        <strain evidence="1 2">Alberta</strain>
        <tissue evidence="1">Whole body</tissue>
    </source>
</reference>
<dbReference type="Proteomes" id="UP000215335">
    <property type="component" value="Unassembled WGS sequence"/>
</dbReference>
<protein>
    <submittedName>
        <fullName evidence="1">Uncharacterized protein</fullName>
    </submittedName>
</protein>
<proteinExistence type="predicted"/>
<keyword evidence="2" id="KW-1185">Reference proteome</keyword>
<accession>A0A232FD10</accession>
<sequence>MSPSDGLAKKAALNSQYFYTHSSASPLLETWRIKTPNTLALCVRVLDDTEVELYNHLASVNHNIH</sequence>
<dbReference type="EMBL" id="NNAY01000460">
    <property type="protein sequence ID" value="OXU28237.1"/>
    <property type="molecule type" value="Genomic_DNA"/>
</dbReference>
<name>A0A232FD10_9HYME</name>
<evidence type="ECO:0000313" key="1">
    <source>
        <dbReference type="EMBL" id="OXU28237.1"/>
    </source>
</evidence>
<organism evidence="1 2">
    <name type="scientific">Trichomalopsis sarcophagae</name>
    <dbReference type="NCBI Taxonomy" id="543379"/>
    <lineage>
        <taxon>Eukaryota</taxon>
        <taxon>Metazoa</taxon>
        <taxon>Ecdysozoa</taxon>
        <taxon>Arthropoda</taxon>
        <taxon>Hexapoda</taxon>
        <taxon>Insecta</taxon>
        <taxon>Pterygota</taxon>
        <taxon>Neoptera</taxon>
        <taxon>Endopterygota</taxon>
        <taxon>Hymenoptera</taxon>
        <taxon>Apocrita</taxon>
        <taxon>Proctotrupomorpha</taxon>
        <taxon>Chalcidoidea</taxon>
        <taxon>Pteromalidae</taxon>
        <taxon>Pteromalinae</taxon>
        <taxon>Trichomalopsis</taxon>
    </lineage>
</organism>
<dbReference type="AlphaFoldDB" id="A0A232FD10"/>